<evidence type="ECO:0000313" key="9">
    <source>
        <dbReference type="EMBL" id="KAF1845270.1"/>
    </source>
</evidence>
<evidence type="ECO:0000259" key="8">
    <source>
        <dbReference type="Pfam" id="PF20684"/>
    </source>
</evidence>
<feature type="transmembrane region" description="Helical" evidence="7">
    <location>
        <begin position="195"/>
        <end position="214"/>
    </location>
</feature>
<keyword evidence="4 7" id="KW-0472">Membrane</keyword>
<reference evidence="9" key="1">
    <citation type="submission" date="2020-01" db="EMBL/GenBank/DDBJ databases">
        <authorList>
            <consortium name="DOE Joint Genome Institute"/>
            <person name="Haridas S."/>
            <person name="Albert R."/>
            <person name="Binder M."/>
            <person name="Bloem J."/>
            <person name="Labutti K."/>
            <person name="Salamov A."/>
            <person name="Andreopoulos B."/>
            <person name="Baker S.E."/>
            <person name="Barry K."/>
            <person name="Bills G."/>
            <person name="Bluhm B.H."/>
            <person name="Cannon C."/>
            <person name="Castanera R."/>
            <person name="Culley D.E."/>
            <person name="Daum C."/>
            <person name="Ezra D."/>
            <person name="Gonzalez J.B."/>
            <person name="Henrissat B."/>
            <person name="Kuo A."/>
            <person name="Liang C."/>
            <person name="Lipzen A."/>
            <person name="Lutzoni F."/>
            <person name="Magnuson J."/>
            <person name="Mondo S."/>
            <person name="Nolan M."/>
            <person name="Ohm R."/>
            <person name="Pangilinan J."/>
            <person name="Park H.-J."/>
            <person name="Ramirez L."/>
            <person name="Alfaro M."/>
            <person name="Sun H."/>
            <person name="Tritt A."/>
            <person name="Yoshinaga Y."/>
            <person name="Zwiers L.-H."/>
            <person name="Turgeon B.G."/>
            <person name="Goodwin S.B."/>
            <person name="Spatafora J.W."/>
            <person name="Crous P.W."/>
            <person name="Grigoriev I.V."/>
        </authorList>
    </citation>
    <scope>NUCLEOTIDE SEQUENCE</scope>
    <source>
        <strain evidence="9">CBS 394.84</strain>
    </source>
</reference>
<feature type="transmembrane region" description="Helical" evidence="7">
    <location>
        <begin position="43"/>
        <end position="62"/>
    </location>
</feature>
<evidence type="ECO:0000256" key="2">
    <source>
        <dbReference type="ARBA" id="ARBA00022692"/>
    </source>
</evidence>
<proteinExistence type="inferred from homology"/>
<name>A0A9P4L7R9_9PLEO</name>
<evidence type="ECO:0000256" key="4">
    <source>
        <dbReference type="ARBA" id="ARBA00023136"/>
    </source>
</evidence>
<feature type="transmembrane region" description="Helical" evidence="7">
    <location>
        <begin position="12"/>
        <end position="31"/>
    </location>
</feature>
<dbReference type="InterPro" id="IPR052337">
    <property type="entry name" value="SAT4-like"/>
</dbReference>
<keyword evidence="10" id="KW-1185">Reference proteome</keyword>
<accession>A0A9P4L7R9</accession>
<dbReference type="RefSeq" id="XP_040787833.1">
    <property type="nucleotide sequence ID" value="XM_040934914.1"/>
</dbReference>
<evidence type="ECO:0000256" key="7">
    <source>
        <dbReference type="SAM" id="Phobius"/>
    </source>
</evidence>
<organism evidence="9 10">
    <name type="scientific">Cucurbitaria berberidis CBS 394.84</name>
    <dbReference type="NCBI Taxonomy" id="1168544"/>
    <lineage>
        <taxon>Eukaryota</taxon>
        <taxon>Fungi</taxon>
        <taxon>Dikarya</taxon>
        <taxon>Ascomycota</taxon>
        <taxon>Pezizomycotina</taxon>
        <taxon>Dothideomycetes</taxon>
        <taxon>Pleosporomycetidae</taxon>
        <taxon>Pleosporales</taxon>
        <taxon>Pleosporineae</taxon>
        <taxon>Cucurbitariaceae</taxon>
        <taxon>Cucurbitaria</taxon>
    </lineage>
</organism>
<dbReference type="GO" id="GO:0016020">
    <property type="term" value="C:membrane"/>
    <property type="evidence" value="ECO:0007669"/>
    <property type="project" value="UniProtKB-SubCell"/>
</dbReference>
<dbReference type="PANTHER" id="PTHR33048:SF47">
    <property type="entry name" value="INTEGRAL MEMBRANE PROTEIN-RELATED"/>
    <property type="match status" value="1"/>
</dbReference>
<gene>
    <name evidence="9" type="ORF">K460DRAFT_376726</name>
</gene>
<feature type="transmembrane region" description="Helical" evidence="7">
    <location>
        <begin position="82"/>
        <end position="105"/>
    </location>
</feature>
<evidence type="ECO:0000256" key="1">
    <source>
        <dbReference type="ARBA" id="ARBA00004141"/>
    </source>
</evidence>
<dbReference type="OrthoDB" id="444631at2759"/>
<dbReference type="EMBL" id="ML976616">
    <property type="protein sequence ID" value="KAF1845270.1"/>
    <property type="molecule type" value="Genomic_DNA"/>
</dbReference>
<evidence type="ECO:0000256" key="6">
    <source>
        <dbReference type="SAM" id="MobiDB-lite"/>
    </source>
</evidence>
<feature type="compositionally biased region" description="Basic and acidic residues" evidence="6">
    <location>
        <begin position="343"/>
        <end position="354"/>
    </location>
</feature>
<dbReference type="GeneID" id="63852165"/>
<comment type="similarity">
    <text evidence="5">Belongs to the SAT4 family.</text>
</comment>
<comment type="caution">
    <text evidence="9">The sequence shown here is derived from an EMBL/GenBank/DDBJ whole genome shotgun (WGS) entry which is preliminary data.</text>
</comment>
<feature type="region of interest" description="Disordered" evidence="6">
    <location>
        <begin position="341"/>
        <end position="370"/>
    </location>
</feature>
<feature type="compositionally biased region" description="Low complexity" evidence="6">
    <location>
        <begin position="273"/>
        <end position="284"/>
    </location>
</feature>
<dbReference type="Pfam" id="PF20684">
    <property type="entry name" value="Fung_rhodopsin"/>
    <property type="match status" value="1"/>
</dbReference>
<dbReference type="Proteomes" id="UP000800039">
    <property type="component" value="Unassembled WGS sequence"/>
</dbReference>
<feature type="domain" description="Rhodopsin" evidence="8">
    <location>
        <begin position="27"/>
        <end position="259"/>
    </location>
</feature>
<evidence type="ECO:0000313" key="10">
    <source>
        <dbReference type="Proteomes" id="UP000800039"/>
    </source>
</evidence>
<dbReference type="PANTHER" id="PTHR33048">
    <property type="entry name" value="PTH11-LIKE INTEGRAL MEMBRANE PROTEIN (AFU_ORTHOLOGUE AFUA_5G11245)"/>
    <property type="match status" value="1"/>
</dbReference>
<comment type="subcellular location">
    <subcellularLocation>
        <location evidence="1">Membrane</location>
        <topology evidence="1">Multi-pass membrane protein</topology>
    </subcellularLocation>
</comment>
<protein>
    <recommendedName>
        <fullName evidence="8">Rhodopsin domain-containing protein</fullName>
    </recommendedName>
</protein>
<feature type="transmembrane region" description="Helical" evidence="7">
    <location>
        <begin position="117"/>
        <end position="141"/>
    </location>
</feature>
<feature type="region of interest" description="Disordered" evidence="6">
    <location>
        <begin position="267"/>
        <end position="296"/>
    </location>
</feature>
<evidence type="ECO:0000256" key="5">
    <source>
        <dbReference type="ARBA" id="ARBA00038359"/>
    </source>
</evidence>
<evidence type="ECO:0000256" key="3">
    <source>
        <dbReference type="ARBA" id="ARBA00022989"/>
    </source>
</evidence>
<feature type="transmembrane region" description="Helical" evidence="7">
    <location>
        <begin position="161"/>
        <end position="183"/>
    </location>
</feature>
<dbReference type="AlphaFoldDB" id="A0A9P4L7R9"/>
<keyword evidence="3 7" id="KW-1133">Transmembrane helix</keyword>
<dbReference type="InterPro" id="IPR049326">
    <property type="entry name" value="Rhodopsin_dom_fungi"/>
</dbReference>
<sequence length="370" mass="41361">MSSNLRGQRAVNISTTFTIIAVVTVALRLYTRFFLVRFVGVEDYGIILAMSMLIWTEAKWGMGRHISDVSPHDLVKTLKVPTFWASFIIYGLSLGLTKGSILLQYQRVFKTKRFQIACWTVVAIVIGYTMSSLFSCIFYCIPLRSFWTREPARCVNQHAMWFAIAAINILTDFIIIILPMPVIRSLRLGRRQKTALTAIFAVGGFVCIVSILRLQSLVAISKSQDLTYDNPSSAAWSSIEVNVAIICSCLPLFRPLLARWLPGGFSSHKRSSHSSPRPSATSGSNHGRKGLKSEPEYPMNMMKQQNQPSEDVRDIQVITDIHVHVEGSEERASGWRTPISNKEWVDDTSNKETPRASSTNMVATDAGHAV</sequence>
<keyword evidence="2 7" id="KW-0812">Transmembrane</keyword>